<evidence type="ECO:0000313" key="2">
    <source>
        <dbReference type="Proteomes" id="UP001608902"/>
    </source>
</evidence>
<dbReference type="EMBL" id="JBGFUD010000605">
    <property type="protein sequence ID" value="MFH4974877.1"/>
    <property type="molecule type" value="Genomic_DNA"/>
</dbReference>
<sequence>MILYNISSAPAVTGREVSFVSSRDEFEYGCNTHSKAVVDRMDGKCWTARGLEAHSEADDSSVNDHPVSSSRG</sequence>
<proteinExistence type="predicted"/>
<keyword evidence="2" id="KW-1185">Reference proteome</keyword>
<dbReference type="AlphaFoldDB" id="A0ABD6E6K5"/>
<gene>
    <name evidence="1" type="ORF">AB6A40_001586</name>
</gene>
<reference evidence="1 2" key="1">
    <citation type="submission" date="2024-08" db="EMBL/GenBank/DDBJ databases">
        <title>Gnathostoma spinigerum genome.</title>
        <authorList>
            <person name="Gonzalez-Bertolin B."/>
            <person name="Monzon S."/>
            <person name="Zaballos A."/>
            <person name="Jimenez P."/>
            <person name="Dekumyoy P."/>
            <person name="Varona S."/>
            <person name="Cuesta I."/>
            <person name="Sumanam S."/>
            <person name="Adisakwattana P."/>
            <person name="Gasser R.B."/>
            <person name="Hernandez-Gonzalez A."/>
            <person name="Young N.D."/>
            <person name="Perteguer M.J."/>
        </authorList>
    </citation>
    <scope>NUCLEOTIDE SEQUENCE [LARGE SCALE GENOMIC DNA]</scope>
    <source>
        <strain evidence="1">AL3</strain>
        <tissue evidence="1">Liver</tissue>
    </source>
</reference>
<comment type="caution">
    <text evidence="1">The sequence shown here is derived from an EMBL/GenBank/DDBJ whole genome shotgun (WGS) entry which is preliminary data.</text>
</comment>
<dbReference type="Proteomes" id="UP001608902">
    <property type="component" value="Unassembled WGS sequence"/>
</dbReference>
<organism evidence="1 2">
    <name type="scientific">Gnathostoma spinigerum</name>
    <dbReference type="NCBI Taxonomy" id="75299"/>
    <lineage>
        <taxon>Eukaryota</taxon>
        <taxon>Metazoa</taxon>
        <taxon>Ecdysozoa</taxon>
        <taxon>Nematoda</taxon>
        <taxon>Chromadorea</taxon>
        <taxon>Rhabditida</taxon>
        <taxon>Spirurina</taxon>
        <taxon>Gnathostomatomorpha</taxon>
        <taxon>Gnathostomatoidea</taxon>
        <taxon>Gnathostomatidae</taxon>
        <taxon>Gnathostoma</taxon>
    </lineage>
</organism>
<name>A0ABD6E6K5_9BILA</name>
<evidence type="ECO:0000313" key="1">
    <source>
        <dbReference type="EMBL" id="MFH4974877.1"/>
    </source>
</evidence>
<protein>
    <submittedName>
        <fullName evidence="1">Uncharacterized protein</fullName>
    </submittedName>
</protein>
<accession>A0ABD6E6K5</accession>